<comment type="function">
    <text evidence="14">The cytotoxic action of BPI is limited to many species of Gram-negative bacteria; this specificity may be explained by a strong affinity of the very basic N-terminal half for the negatively charged lipopolysaccharides that are unique to the Gram-negative bacterial outer envelope.</text>
</comment>
<evidence type="ECO:0000256" key="4">
    <source>
        <dbReference type="ARBA" id="ARBA00017827"/>
    </source>
</evidence>
<protein>
    <recommendedName>
        <fullName evidence="4 14">Bactericidal permeability-increasing protein</fullName>
        <shortName evidence="14">BPI</shortName>
    </recommendedName>
</protein>
<comment type="subunit">
    <text evidence="12 14">Monomer. Homodimer; disulfide-linked.</text>
</comment>
<dbReference type="EMBL" id="AAGW02060090">
    <property type="status" value="NOT_ANNOTATED_CDS"/>
    <property type="molecule type" value="Genomic_DNA"/>
</dbReference>
<dbReference type="Ensembl" id="ENSOCUT00000013596.4">
    <property type="protein sequence ID" value="ENSOCUP00000011699.4"/>
    <property type="gene ID" value="ENSOCUG00000013593.4"/>
</dbReference>
<keyword evidence="11 14" id="KW-0325">Glycoprotein</keyword>
<keyword evidence="14 15" id="KW-0732">Signal</keyword>
<reference evidence="18" key="2">
    <citation type="submission" date="2025-08" db="UniProtKB">
        <authorList>
            <consortium name="Ensembl"/>
        </authorList>
    </citation>
    <scope>IDENTIFICATION</scope>
    <source>
        <strain evidence="18">Thorbecke</strain>
    </source>
</reference>
<keyword evidence="6 14" id="KW-0929">Antimicrobial</keyword>
<keyword evidence="10 13" id="KW-1015">Disulfide bond</keyword>
<comment type="domain">
    <text evidence="14">The N-terminal region may be exposed to the interior of the granule, whereas the C-terminal portion may be embedded in the membrane. During phagocytosis and degranulation, proteases may be released and activated and cleave BPI at the junction of the N- and C-terminal portions of the molecule, providing controlled release of the N-terminal antibacterial fragment when bacteria are ingested.</text>
</comment>
<comment type="similarity">
    <text evidence="3">Belongs to the BPI/LBP/Plunc superfamily. BPI/LBP family.</text>
</comment>
<gene>
    <name evidence="18" type="primary">BPI</name>
</gene>
<feature type="disulfide bond" evidence="13">
    <location>
        <begin position="166"/>
        <end position="205"/>
    </location>
</feature>
<comment type="subcellular location">
    <subcellularLocation>
        <location evidence="1">Cytoplasmic granule membrane</location>
    </subcellularLocation>
    <subcellularLocation>
        <location evidence="2 14">Secreted</location>
    </subcellularLocation>
</comment>
<dbReference type="InterPro" id="IPR032942">
    <property type="entry name" value="BPI/LBP/Plunc"/>
</dbReference>
<feature type="domain" description="Lipid-binding serum glycoprotein N-terminal" evidence="16">
    <location>
        <begin position="39"/>
        <end position="263"/>
    </location>
</feature>
<dbReference type="GeneTree" id="ENSGT01150000286994"/>
<dbReference type="InterPro" id="IPR001124">
    <property type="entry name" value="Lipid-bd_serum_glycop_C"/>
</dbReference>
<evidence type="ECO:0000256" key="13">
    <source>
        <dbReference type="PIRSR" id="PIRSR002417-50"/>
    </source>
</evidence>
<evidence type="ECO:0000256" key="9">
    <source>
        <dbReference type="ARBA" id="ARBA00023022"/>
    </source>
</evidence>
<evidence type="ECO:0000256" key="3">
    <source>
        <dbReference type="ARBA" id="ARBA00007292"/>
    </source>
</evidence>
<feature type="chain" id="PRO_5023848242" description="Bactericidal permeability-increasing protein" evidence="15">
    <location>
        <begin position="32"/>
        <end position="486"/>
    </location>
</feature>
<evidence type="ECO:0000259" key="17">
    <source>
        <dbReference type="SMART" id="SM00329"/>
    </source>
</evidence>
<evidence type="ECO:0000256" key="8">
    <source>
        <dbReference type="ARBA" id="ARBA00022859"/>
    </source>
</evidence>
<dbReference type="GO" id="GO:0031663">
    <property type="term" value="P:lipopolysaccharide-mediated signaling pathway"/>
    <property type="evidence" value="ECO:0007669"/>
    <property type="project" value="TreeGrafter"/>
</dbReference>
<evidence type="ECO:0000256" key="10">
    <source>
        <dbReference type="ARBA" id="ARBA00023157"/>
    </source>
</evidence>
<dbReference type="GO" id="GO:0001530">
    <property type="term" value="F:lipopolysaccharide binding"/>
    <property type="evidence" value="ECO:0007669"/>
    <property type="project" value="TreeGrafter"/>
</dbReference>
<evidence type="ECO:0000256" key="2">
    <source>
        <dbReference type="ARBA" id="ARBA00004613"/>
    </source>
</evidence>
<feature type="domain" description="Lipid-binding serum glycoprotein C-terminal" evidence="17">
    <location>
        <begin position="278"/>
        <end position="481"/>
    </location>
</feature>
<dbReference type="GO" id="GO:0032720">
    <property type="term" value="P:negative regulation of tumor necrosis factor production"/>
    <property type="evidence" value="ECO:0007669"/>
    <property type="project" value="TreeGrafter"/>
</dbReference>
<keyword evidence="8 14" id="KW-0391">Immunity</keyword>
<dbReference type="Proteomes" id="UP000001811">
    <property type="component" value="Chromosome 4"/>
</dbReference>
<dbReference type="GO" id="GO:0045087">
    <property type="term" value="P:innate immune response"/>
    <property type="evidence" value="ECO:0007669"/>
    <property type="project" value="UniProtKB-UniRule"/>
</dbReference>
<dbReference type="GO" id="GO:0005615">
    <property type="term" value="C:extracellular space"/>
    <property type="evidence" value="ECO:0007669"/>
    <property type="project" value="UniProtKB-UniRule"/>
</dbReference>
<dbReference type="FunCoup" id="G1T5Q9">
    <property type="interactions" value="25"/>
</dbReference>
<keyword evidence="9 14" id="KW-0044">Antibiotic</keyword>
<dbReference type="SMR" id="G1T5Q9"/>
<dbReference type="Pfam" id="PF01273">
    <property type="entry name" value="LBP_BPI_CETP"/>
    <property type="match status" value="1"/>
</dbReference>
<dbReference type="GO" id="GO:0050829">
    <property type="term" value="P:defense response to Gram-negative bacterium"/>
    <property type="evidence" value="ECO:0007669"/>
    <property type="project" value="UniProtKB-UniRule"/>
</dbReference>
<feature type="signal peptide" evidence="15">
    <location>
        <begin position="1"/>
        <end position="31"/>
    </location>
</feature>
<evidence type="ECO:0000256" key="6">
    <source>
        <dbReference type="ARBA" id="ARBA00022529"/>
    </source>
</evidence>
<dbReference type="GO" id="GO:0032717">
    <property type="term" value="P:negative regulation of interleukin-8 production"/>
    <property type="evidence" value="ECO:0007669"/>
    <property type="project" value="TreeGrafter"/>
</dbReference>
<keyword evidence="5 14" id="KW-0964">Secreted</keyword>
<dbReference type="CDD" id="cd00026">
    <property type="entry name" value="BPI2"/>
    <property type="match status" value="1"/>
</dbReference>
<dbReference type="GO" id="GO:0032715">
    <property type="term" value="P:negative regulation of interleukin-6 production"/>
    <property type="evidence" value="ECO:0007669"/>
    <property type="project" value="TreeGrafter"/>
</dbReference>
<sequence>TREDMARGPEGVRSWPALVLLAAVVTAETEATNPGFTTRISQKGLDYACQQGVAVLQKELEKIRIPDVSGKFKLRPFGKGHYNFHSLVVRSFQLPNPQIRLQPNVGLRVSISNANVRIGGRWKARKGFIKVRGKFDLSVEGVSISADLKLGSVPASGRATVTCSSCSSNINRARLRVSGILGWLLKLFHKRIESSLRNTMNSKICQVLTSSVSSKLQPYVETLPLKERLDSVAGIDYSLVAPPRATADSLDMQLKGEFYNVASPSPPPFMPPPMAIPSLHDRMIYLAISDYLFNTAALVYQQAGAFGLTLRDDMIPKESKSRLTTKFLGKALPQVAKMFPNMNVQLTLSVSSPPHLTTRPTGIALTAAVDLQAFAILPNSSLASLFLLGLKLNTSAKIGTKADKLVGELTLGRLILELKHSNIGSFPVELLQALMDYVLSAVVLPKVNEKLQRGLPLPMPRKVQLYDLVLQPHQDFLLLGANVQHG</sequence>
<dbReference type="FunFam" id="3.15.20.10:FF:000001">
    <property type="entry name" value="Phospholipid transfer protein"/>
    <property type="match status" value="1"/>
</dbReference>
<evidence type="ECO:0000256" key="11">
    <source>
        <dbReference type="ARBA" id="ARBA00023180"/>
    </source>
</evidence>
<dbReference type="GO" id="GO:0043031">
    <property type="term" value="P:negative regulation of macrophage activation"/>
    <property type="evidence" value="ECO:0007669"/>
    <property type="project" value="TreeGrafter"/>
</dbReference>
<reference evidence="18" key="3">
    <citation type="submission" date="2025-09" db="UniProtKB">
        <authorList>
            <consortium name="Ensembl"/>
        </authorList>
    </citation>
    <scope>IDENTIFICATION</scope>
    <source>
        <strain evidence="18">Thorbecke</strain>
    </source>
</reference>
<evidence type="ECO:0000256" key="12">
    <source>
        <dbReference type="ARBA" id="ARBA00025943"/>
    </source>
</evidence>
<dbReference type="Gene3D" id="3.15.20.10">
    <property type="entry name" value="Bactericidal permeability-increasing protein, domain 2"/>
    <property type="match status" value="1"/>
</dbReference>
<dbReference type="PANTHER" id="PTHR10504:SF84">
    <property type="entry name" value="BACTERICIDAL PERMEABILITY-INCREASING PROTEIN"/>
    <property type="match status" value="1"/>
</dbReference>
<dbReference type="SUPFAM" id="SSF55394">
    <property type="entry name" value="Bactericidal permeability-increasing protein, BPI"/>
    <property type="match status" value="2"/>
</dbReference>
<evidence type="ECO:0000256" key="15">
    <source>
        <dbReference type="SAM" id="SignalP"/>
    </source>
</evidence>
<dbReference type="PANTHER" id="PTHR10504">
    <property type="entry name" value="BACTERICIDAL PERMEABILITY-INCREASING BPI PROTEIN-RELATED"/>
    <property type="match status" value="1"/>
</dbReference>
<keyword evidence="7 14" id="KW-0399">Innate immunity</keyword>
<dbReference type="PIRSF" id="PIRSF002417">
    <property type="entry name" value="Lipid_binding_protein"/>
    <property type="match status" value="1"/>
</dbReference>
<evidence type="ECO:0000256" key="7">
    <source>
        <dbReference type="ARBA" id="ARBA00022588"/>
    </source>
</evidence>
<name>G1T5Q9_RABIT</name>
<dbReference type="EMBL" id="AAGW02060089">
    <property type="status" value="NOT_ANNOTATED_CDS"/>
    <property type="molecule type" value="Genomic_DNA"/>
</dbReference>
<dbReference type="SMART" id="SM00329">
    <property type="entry name" value="BPI2"/>
    <property type="match status" value="1"/>
</dbReference>
<dbReference type="InterPro" id="IPR017943">
    <property type="entry name" value="Bactericidal_perm-incr_a/b_dom"/>
</dbReference>
<evidence type="ECO:0000313" key="18">
    <source>
        <dbReference type="Ensembl" id="ENSOCUP00000011699.4"/>
    </source>
</evidence>
<proteinExistence type="inferred from homology"/>
<dbReference type="Pfam" id="PF02886">
    <property type="entry name" value="LBP_BPI_CETP_C"/>
    <property type="match status" value="1"/>
</dbReference>
<keyword evidence="19" id="KW-1185">Reference proteome</keyword>
<dbReference type="AlphaFoldDB" id="G1T5Q9"/>
<dbReference type="InterPro" id="IPR017942">
    <property type="entry name" value="Lipid-bd_serum_glycop_N"/>
</dbReference>
<dbReference type="InterPro" id="IPR030675">
    <property type="entry name" value="BPI/LBP"/>
</dbReference>
<evidence type="ECO:0000256" key="1">
    <source>
        <dbReference type="ARBA" id="ARBA00004197"/>
    </source>
</evidence>
<evidence type="ECO:0000256" key="14">
    <source>
        <dbReference type="RuleBase" id="RU369039"/>
    </source>
</evidence>
<evidence type="ECO:0000256" key="5">
    <source>
        <dbReference type="ARBA" id="ARBA00022525"/>
    </source>
</evidence>
<comment type="domain">
    <text evidence="14">The N- and C-terminal barrels adopt an identical fold despite having only 13% of conserved residues.</text>
</comment>
<evidence type="ECO:0000313" key="19">
    <source>
        <dbReference type="Proteomes" id="UP000001811"/>
    </source>
</evidence>
<evidence type="ECO:0000259" key="16">
    <source>
        <dbReference type="SMART" id="SM00328"/>
    </source>
</evidence>
<reference evidence="18 19" key="1">
    <citation type="journal article" date="2011" name="Nature">
        <title>A high-resolution map of human evolutionary constraint using 29 mammals.</title>
        <authorList>
            <person name="Lindblad-Toh K."/>
            <person name="Garber M."/>
            <person name="Zuk O."/>
            <person name="Lin M.F."/>
            <person name="Parker B.J."/>
            <person name="Washietl S."/>
            <person name="Kheradpour P."/>
            <person name="Ernst J."/>
            <person name="Jordan G."/>
            <person name="Mauceli E."/>
            <person name="Ward L.D."/>
            <person name="Lowe C.B."/>
            <person name="Holloway A.K."/>
            <person name="Clamp M."/>
            <person name="Gnerre S."/>
            <person name="Alfoldi J."/>
            <person name="Beal K."/>
            <person name="Chang J."/>
            <person name="Clawson H."/>
            <person name="Cuff J."/>
            <person name="Di Palma F."/>
            <person name="Fitzgerald S."/>
            <person name="Flicek P."/>
            <person name="Guttman M."/>
            <person name="Hubisz M.J."/>
            <person name="Jaffe D.B."/>
            <person name="Jungreis I."/>
            <person name="Kent W.J."/>
            <person name="Kostka D."/>
            <person name="Lara M."/>
            <person name="Martins A.L."/>
            <person name="Massingham T."/>
            <person name="Moltke I."/>
            <person name="Raney B.J."/>
            <person name="Rasmussen M.D."/>
            <person name="Robinson J."/>
            <person name="Stark A."/>
            <person name="Vilella A.J."/>
            <person name="Wen J."/>
            <person name="Xie X."/>
            <person name="Zody M.C."/>
            <person name="Baldwin J."/>
            <person name="Bloom T."/>
            <person name="Chin C.W."/>
            <person name="Heiman D."/>
            <person name="Nicol R."/>
            <person name="Nusbaum C."/>
            <person name="Young S."/>
            <person name="Wilkinson J."/>
            <person name="Worley K.C."/>
            <person name="Kovar C.L."/>
            <person name="Muzny D.M."/>
            <person name="Gibbs R.A."/>
            <person name="Cree A."/>
            <person name="Dihn H.H."/>
            <person name="Fowler G."/>
            <person name="Jhangiani S."/>
            <person name="Joshi V."/>
            <person name="Lee S."/>
            <person name="Lewis L.R."/>
            <person name="Nazareth L.V."/>
            <person name="Okwuonu G."/>
            <person name="Santibanez J."/>
            <person name="Warren W.C."/>
            <person name="Mardis E.R."/>
            <person name="Weinstock G.M."/>
            <person name="Wilson R.K."/>
            <person name="Delehaunty K."/>
            <person name="Dooling D."/>
            <person name="Fronik C."/>
            <person name="Fulton L."/>
            <person name="Fulton B."/>
            <person name="Graves T."/>
            <person name="Minx P."/>
            <person name="Sodergren E."/>
            <person name="Birney E."/>
            <person name="Margulies E.H."/>
            <person name="Herrero J."/>
            <person name="Green E.D."/>
            <person name="Haussler D."/>
            <person name="Siepel A."/>
            <person name="Goldman N."/>
            <person name="Pollard K.S."/>
            <person name="Pedersen J.S."/>
            <person name="Lander E.S."/>
            <person name="Kellis M."/>
        </authorList>
    </citation>
    <scope>NUCLEOTIDE SEQUENCE [LARGE SCALE GENOMIC DNA]</scope>
    <source>
        <strain evidence="18 19">Thorbecke inbred</strain>
    </source>
</reference>
<dbReference type="CDD" id="cd00025">
    <property type="entry name" value="BPI1"/>
    <property type="match status" value="1"/>
</dbReference>
<dbReference type="Bgee" id="ENSOCUG00000013593">
    <property type="expression patterns" value="Expressed in blood and 10 other cell types or tissues"/>
</dbReference>
<dbReference type="HOGENOM" id="CLU_028970_3_2_1"/>
<dbReference type="SMART" id="SM00328">
    <property type="entry name" value="BPI1"/>
    <property type="match status" value="1"/>
</dbReference>
<organism evidence="18 19">
    <name type="scientific">Oryctolagus cuniculus</name>
    <name type="common">Rabbit</name>
    <dbReference type="NCBI Taxonomy" id="9986"/>
    <lineage>
        <taxon>Eukaryota</taxon>
        <taxon>Metazoa</taxon>
        <taxon>Chordata</taxon>
        <taxon>Craniata</taxon>
        <taxon>Vertebrata</taxon>
        <taxon>Euteleostomi</taxon>
        <taxon>Mammalia</taxon>
        <taxon>Eutheria</taxon>
        <taxon>Euarchontoglires</taxon>
        <taxon>Glires</taxon>
        <taxon>Lagomorpha</taxon>
        <taxon>Leporidae</taxon>
        <taxon>Oryctolagus</taxon>
    </lineage>
</organism>
<dbReference type="Gene3D" id="3.15.10.10">
    <property type="entry name" value="Bactericidal permeability-increasing protein, domain 1"/>
    <property type="match status" value="1"/>
</dbReference>
<accession>G1T5Q9</accession>
<dbReference type="InParanoid" id="G1T5Q9"/>
<dbReference type="FunFam" id="3.15.10.10:FF:000001">
    <property type="entry name" value="phospholipid transfer protein-like"/>
    <property type="match status" value="1"/>
</dbReference>